<evidence type="ECO:0000256" key="7">
    <source>
        <dbReference type="ARBA" id="ARBA00022801"/>
    </source>
</evidence>
<dbReference type="GO" id="GO:0004519">
    <property type="term" value="F:endonuclease activity"/>
    <property type="evidence" value="ECO:0007669"/>
    <property type="project" value="UniProtKB-KW"/>
</dbReference>
<comment type="domain">
    <text evidence="10">The VLRF1 domain mediates binding to the 60S ribosomal subunit.</text>
</comment>
<feature type="region of interest" description="Disordered" evidence="11">
    <location>
        <begin position="120"/>
        <end position="139"/>
    </location>
</feature>
<evidence type="ECO:0000256" key="1">
    <source>
        <dbReference type="ARBA" id="ARBA00004496"/>
    </source>
</evidence>
<feature type="active site" evidence="10">
    <location>
        <position position="261"/>
    </location>
</feature>
<feature type="compositionally biased region" description="Basic and acidic residues" evidence="11">
    <location>
        <begin position="555"/>
        <end position="565"/>
    </location>
</feature>
<dbReference type="GO" id="GO:0016787">
    <property type="term" value="F:hydrolase activity"/>
    <property type="evidence" value="ECO:0007669"/>
    <property type="project" value="UniProtKB-KW"/>
</dbReference>
<dbReference type="InterPro" id="IPR041175">
    <property type="entry name" value="VLRF1/Vms1"/>
</dbReference>
<feature type="region of interest" description="Disordered" evidence="11">
    <location>
        <begin position="253"/>
        <end position="275"/>
    </location>
</feature>
<dbReference type="AlphaFoldDB" id="A0A1B7TFJ3"/>
<keyword evidence="4 10" id="KW-0540">Nuclease</keyword>
<evidence type="ECO:0000256" key="10">
    <source>
        <dbReference type="PROSITE-ProRule" id="PRU01389"/>
    </source>
</evidence>
<dbReference type="GO" id="GO:0036503">
    <property type="term" value="P:ERAD pathway"/>
    <property type="evidence" value="ECO:0007669"/>
    <property type="project" value="TreeGrafter"/>
</dbReference>
<feature type="region of interest" description="Disordered" evidence="11">
    <location>
        <begin position="555"/>
        <end position="585"/>
    </location>
</feature>
<dbReference type="SUPFAM" id="SSF48403">
    <property type="entry name" value="Ankyrin repeat"/>
    <property type="match status" value="1"/>
</dbReference>
<gene>
    <name evidence="13" type="ORF">HANVADRAFT_52249</name>
</gene>
<feature type="compositionally biased region" description="Acidic residues" evidence="11">
    <location>
        <begin position="128"/>
        <end position="139"/>
    </location>
</feature>
<dbReference type="Gene3D" id="1.25.40.20">
    <property type="entry name" value="Ankyrin repeat-containing domain"/>
    <property type="match status" value="1"/>
</dbReference>
<evidence type="ECO:0000259" key="12">
    <source>
        <dbReference type="PROSITE" id="PS52044"/>
    </source>
</evidence>
<evidence type="ECO:0000256" key="6">
    <source>
        <dbReference type="ARBA" id="ARBA00022759"/>
    </source>
</evidence>
<feature type="region of interest" description="Disordered" evidence="11">
    <location>
        <begin position="379"/>
        <end position="402"/>
    </location>
</feature>
<organism evidence="13 14">
    <name type="scientific">Hanseniaspora valbyensis NRRL Y-1626</name>
    <dbReference type="NCBI Taxonomy" id="766949"/>
    <lineage>
        <taxon>Eukaryota</taxon>
        <taxon>Fungi</taxon>
        <taxon>Dikarya</taxon>
        <taxon>Ascomycota</taxon>
        <taxon>Saccharomycotina</taxon>
        <taxon>Saccharomycetes</taxon>
        <taxon>Saccharomycodales</taxon>
        <taxon>Saccharomycodaceae</taxon>
        <taxon>Hanseniaspora</taxon>
    </lineage>
</organism>
<protein>
    <recommendedName>
        <fullName evidence="12">VLRF1 domain-containing protein</fullName>
    </recommendedName>
</protein>
<dbReference type="Proteomes" id="UP000092321">
    <property type="component" value="Unassembled WGS sequence"/>
</dbReference>
<dbReference type="InterPro" id="IPR047139">
    <property type="entry name" value="ANKZ1/VMS1"/>
</dbReference>
<feature type="domain" description="VLRF1" evidence="12">
    <location>
        <begin position="198"/>
        <end position="358"/>
    </location>
</feature>
<evidence type="ECO:0000256" key="4">
    <source>
        <dbReference type="ARBA" id="ARBA00022722"/>
    </source>
</evidence>
<sequence>MSETKASSSYIKKENLYIFDLNRNFLNSLESAKIHNNNDNSIIESDESKLQEENGHKIEEEFNPVEPKLDINFCSSCKIEIQGREHFKTDLHNYNLKKNLNGENIMDESHFNVENVVDSDASISGSDSENDYDGEEEGLDTISEESDEYKINNSPFFLFTSHLLKDDNENKLLAGYKCLFNSSDDPVYQLKTNIPNSVGDKSAIIMIGGGHFAAAIISHTRLKNQTFNKKLPLSLNAQQVNLLKQKTFHRYTTRRKQGGSQSANDQAGGNAHSAGASIRRYNEQALDKEVRELIESWKNDLSECKYIFVKANVTNKKIIVNNDSCIKPKDPRVMKLPFNTKRPTTSELKRSWAELSYLKIVDKPTDNIEFLKEKERKQKELQSLKNSKQKQSSPVPNKENVKDPDYLKSEELIALLKKSKVPAIILFLKKNKISINDPLKPETKFQSMTALHYASQQGFKQGVLSLLTNLKADPLIETNFGMTAAQLAKDDIIKQQFQLARYKLGESYTDWERAKVGEPLSKDDIIEKDMKEKEEEGQEVERAMEAQLEKLRLQKEEARKNDKKVGTLNNNTEASTMEGMTDLQKRAYMREVRARAAEARMKK</sequence>
<evidence type="ECO:0000256" key="5">
    <source>
        <dbReference type="ARBA" id="ARBA00022737"/>
    </source>
</evidence>
<keyword evidence="5" id="KW-0677">Repeat</keyword>
<evidence type="ECO:0000313" key="14">
    <source>
        <dbReference type="Proteomes" id="UP000092321"/>
    </source>
</evidence>
<evidence type="ECO:0000256" key="9">
    <source>
        <dbReference type="ARBA" id="ARBA00023054"/>
    </source>
</evidence>
<dbReference type="PROSITE" id="PS52044">
    <property type="entry name" value="VLRF1"/>
    <property type="match status" value="1"/>
</dbReference>
<dbReference type="Pfam" id="PF18826">
    <property type="entry name" value="bVLRF1"/>
    <property type="match status" value="1"/>
</dbReference>
<dbReference type="PANTHER" id="PTHR16036">
    <property type="entry name" value="ANKYRIN REPEAT AND ZINC FINGER DOMAIN-CONTAINING PROTEIN 1"/>
    <property type="match status" value="1"/>
</dbReference>
<dbReference type="EMBL" id="LXPE01000008">
    <property type="protein sequence ID" value="OBA27501.1"/>
    <property type="molecule type" value="Genomic_DNA"/>
</dbReference>
<comment type="caution">
    <text evidence="13">The sequence shown here is derived from an EMBL/GenBank/DDBJ whole genome shotgun (WGS) entry which is preliminary data.</text>
</comment>
<comment type="similarity">
    <text evidence="2 10">Belongs to the ANKZF1/VMS1 family.</text>
</comment>
<feature type="compositionally biased region" description="Polar residues" evidence="11">
    <location>
        <begin position="258"/>
        <end position="267"/>
    </location>
</feature>
<evidence type="ECO:0000256" key="2">
    <source>
        <dbReference type="ARBA" id="ARBA00009262"/>
    </source>
</evidence>
<dbReference type="InterPro" id="IPR036770">
    <property type="entry name" value="Ankyrin_rpt-contain_sf"/>
</dbReference>
<accession>A0A1B7TFJ3</accession>
<name>A0A1B7TFJ3_9ASCO</name>
<keyword evidence="8" id="KW-0040">ANK repeat</keyword>
<feature type="compositionally biased region" description="Low complexity" evidence="11">
    <location>
        <begin position="383"/>
        <end position="393"/>
    </location>
</feature>
<dbReference type="OrthoDB" id="429841at2759"/>
<keyword evidence="14" id="KW-1185">Reference proteome</keyword>
<keyword evidence="9" id="KW-0175">Coiled coil</keyword>
<evidence type="ECO:0000256" key="3">
    <source>
        <dbReference type="ARBA" id="ARBA00022490"/>
    </source>
</evidence>
<evidence type="ECO:0000256" key="11">
    <source>
        <dbReference type="SAM" id="MobiDB-lite"/>
    </source>
</evidence>
<comment type="subcellular location">
    <subcellularLocation>
        <location evidence="1">Cytoplasm</location>
    </subcellularLocation>
</comment>
<keyword evidence="3 10" id="KW-0963">Cytoplasm</keyword>
<dbReference type="PANTHER" id="PTHR16036:SF2">
    <property type="entry name" value="TRNA ENDONUCLEASE ANKZF1"/>
    <property type="match status" value="1"/>
</dbReference>
<keyword evidence="6 10" id="KW-0255">Endonuclease</keyword>
<dbReference type="GO" id="GO:0005737">
    <property type="term" value="C:cytoplasm"/>
    <property type="evidence" value="ECO:0007669"/>
    <property type="project" value="UniProtKB-SubCell"/>
</dbReference>
<reference evidence="14" key="1">
    <citation type="journal article" date="2016" name="Proc. Natl. Acad. Sci. U.S.A.">
        <title>Comparative genomics of biotechnologically important yeasts.</title>
        <authorList>
            <person name="Riley R."/>
            <person name="Haridas S."/>
            <person name="Wolfe K.H."/>
            <person name="Lopes M.R."/>
            <person name="Hittinger C.T."/>
            <person name="Goeker M."/>
            <person name="Salamov A.A."/>
            <person name="Wisecaver J.H."/>
            <person name="Long T.M."/>
            <person name="Calvey C.H."/>
            <person name="Aerts A.L."/>
            <person name="Barry K.W."/>
            <person name="Choi C."/>
            <person name="Clum A."/>
            <person name="Coughlan A.Y."/>
            <person name="Deshpande S."/>
            <person name="Douglass A.P."/>
            <person name="Hanson S.J."/>
            <person name="Klenk H.-P."/>
            <person name="LaButti K.M."/>
            <person name="Lapidus A."/>
            <person name="Lindquist E.A."/>
            <person name="Lipzen A.M."/>
            <person name="Meier-Kolthoff J.P."/>
            <person name="Ohm R.A."/>
            <person name="Otillar R.P."/>
            <person name="Pangilinan J.L."/>
            <person name="Peng Y."/>
            <person name="Rokas A."/>
            <person name="Rosa C.A."/>
            <person name="Scheuner C."/>
            <person name="Sibirny A.A."/>
            <person name="Slot J.C."/>
            <person name="Stielow J.B."/>
            <person name="Sun H."/>
            <person name="Kurtzman C.P."/>
            <person name="Blackwell M."/>
            <person name="Grigoriev I.V."/>
            <person name="Jeffries T.W."/>
        </authorList>
    </citation>
    <scope>NUCLEOTIDE SEQUENCE [LARGE SCALE GENOMIC DNA]</scope>
    <source>
        <strain evidence="14">NRRL Y-1626</strain>
    </source>
</reference>
<evidence type="ECO:0000256" key="8">
    <source>
        <dbReference type="ARBA" id="ARBA00023043"/>
    </source>
</evidence>
<keyword evidence="7 10" id="KW-0378">Hydrolase</keyword>
<proteinExistence type="inferred from homology"/>
<evidence type="ECO:0000313" key="13">
    <source>
        <dbReference type="EMBL" id="OBA27501.1"/>
    </source>
</evidence>